<dbReference type="InterPro" id="IPR052158">
    <property type="entry name" value="INH-QAR"/>
</dbReference>
<dbReference type="RefSeq" id="WP_282910479.1">
    <property type="nucleotide sequence ID" value="NZ_JAGRPV010000001.1"/>
</dbReference>
<organism evidence="2 3">
    <name type="scientific">Cohnella hashimotonis</name>
    <dbReference type="NCBI Taxonomy" id="2826895"/>
    <lineage>
        <taxon>Bacteria</taxon>
        <taxon>Bacillati</taxon>
        <taxon>Bacillota</taxon>
        <taxon>Bacilli</taxon>
        <taxon>Bacillales</taxon>
        <taxon>Paenibacillaceae</taxon>
        <taxon>Cohnella</taxon>
    </lineage>
</organism>
<dbReference type="SUPFAM" id="SSF52317">
    <property type="entry name" value="Class I glutamine amidotransferase-like"/>
    <property type="match status" value="1"/>
</dbReference>
<keyword evidence="2" id="KW-0456">Lyase</keyword>
<sequence length="348" mass="36251">MLDVQVVLFDGFDLMDAIAAYEVFLAAEMYAPGTLNVKLVTAEGARAVPSGISGLKIEASGKLDPERPGIILVPGASGDVTGDGPDSVPAILNRAMNTALTDMMREALGKKDVVVAAVCGGSLILAMGGLLEGRHAVTNHMGMALLGATGAIAIPARVVDDGDLVTGGGVTSGLDVALHLVERELGPQIALAVERLFEYEKRGTVWRALGNAPRTNAISQPDKDSDKVLNDERRDVAPTDTAAGASASAFAGEWAITIATPVGKMAVKLLILAANGKLEGTATQGDEKSELLNLALEGHILRWSQRITKPMRLNLAFEVSVSGDRMTGIVRAGFLPASRLSGTRTASY</sequence>
<dbReference type="EC" id="4.2.1.-" evidence="2"/>
<dbReference type="CDD" id="cd03139">
    <property type="entry name" value="GATase1_PfpI_2"/>
    <property type="match status" value="1"/>
</dbReference>
<evidence type="ECO:0000313" key="3">
    <source>
        <dbReference type="Proteomes" id="UP001161691"/>
    </source>
</evidence>
<feature type="domain" description="DJ-1/PfpI" evidence="1">
    <location>
        <begin position="4"/>
        <end position="182"/>
    </location>
</feature>
<evidence type="ECO:0000259" key="1">
    <source>
        <dbReference type="Pfam" id="PF01965"/>
    </source>
</evidence>
<protein>
    <submittedName>
        <fullName evidence="2">DJ-1/PfpI family protein</fullName>
        <ecNumber evidence="2">4.2.1.-</ecNumber>
    </submittedName>
</protein>
<dbReference type="GO" id="GO:0016829">
    <property type="term" value="F:lyase activity"/>
    <property type="evidence" value="ECO:0007669"/>
    <property type="project" value="UniProtKB-KW"/>
</dbReference>
<keyword evidence="3" id="KW-1185">Reference proteome</keyword>
<dbReference type="Proteomes" id="UP001161691">
    <property type="component" value="Unassembled WGS sequence"/>
</dbReference>
<dbReference type="PANTHER" id="PTHR43130">
    <property type="entry name" value="ARAC-FAMILY TRANSCRIPTIONAL REGULATOR"/>
    <property type="match status" value="1"/>
</dbReference>
<gene>
    <name evidence="2" type="ORF">KB449_22455</name>
</gene>
<dbReference type="Pfam" id="PF01965">
    <property type="entry name" value="DJ-1_PfpI"/>
    <property type="match status" value="1"/>
</dbReference>
<reference evidence="2" key="1">
    <citation type="submission" date="2023-04" db="EMBL/GenBank/DDBJ databases">
        <title>Comparative genomic analysis of Cohnella hashimotonis sp. nov., isolated from the International Space Station.</title>
        <authorList>
            <person name="Venkateswaran K."/>
            <person name="Simpson A."/>
        </authorList>
    </citation>
    <scope>NUCLEOTIDE SEQUENCE</scope>
    <source>
        <strain evidence="2">F6_2S_P_1</strain>
    </source>
</reference>
<dbReference type="PANTHER" id="PTHR43130:SF2">
    <property type="entry name" value="DJ-1_PFPI DOMAIN-CONTAINING PROTEIN"/>
    <property type="match status" value="1"/>
</dbReference>
<accession>A0ABT6TMD5</accession>
<name>A0ABT6TMD5_9BACL</name>
<dbReference type="EMBL" id="JAGRPV010000001">
    <property type="protein sequence ID" value="MDI4647731.1"/>
    <property type="molecule type" value="Genomic_DNA"/>
</dbReference>
<dbReference type="InterPro" id="IPR029062">
    <property type="entry name" value="Class_I_gatase-like"/>
</dbReference>
<evidence type="ECO:0000313" key="2">
    <source>
        <dbReference type="EMBL" id="MDI4647731.1"/>
    </source>
</evidence>
<comment type="caution">
    <text evidence="2">The sequence shown here is derived from an EMBL/GenBank/DDBJ whole genome shotgun (WGS) entry which is preliminary data.</text>
</comment>
<dbReference type="InterPro" id="IPR002818">
    <property type="entry name" value="DJ-1/PfpI"/>
</dbReference>
<dbReference type="Gene3D" id="3.40.50.880">
    <property type="match status" value="1"/>
</dbReference>
<proteinExistence type="predicted"/>